<proteinExistence type="predicted"/>
<protein>
    <submittedName>
        <fullName evidence="2">Uncharacterized protein</fullName>
    </submittedName>
</protein>
<reference evidence="2" key="1">
    <citation type="submission" date="2021-01" db="EMBL/GenBank/DDBJ databases">
        <title>Phytophthora aleatoria, a newly-described species from Pinus radiata is distinct from Phytophthora cactorum isolates based on comparative genomics.</title>
        <authorList>
            <person name="Mcdougal R."/>
            <person name="Panda P."/>
            <person name="Williams N."/>
            <person name="Studholme D.J."/>
        </authorList>
    </citation>
    <scope>NUCLEOTIDE SEQUENCE</scope>
    <source>
        <strain evidence="2">NZFS 4037</strain>
    </source>
</reference>
<accession>A0A8J5IKN8</accession>
<sequence length="150" mass="16849">VKQLKQITDLEKFKSAQDVFNRISNEISDLPTRKFQAAITHLEKRCQYLRQGDATMPYRTPTVEPGIKVPPTQESKATSVAGKDTEKAGASEESVIGDEDVEEEVVAKPEVSPFNLRAKGVGRPKKNKKQNPEKKLRQEGVQSRCEVEKR</sequence>
<name>A0A8J5IKN8_9STRA</name>
<dbReference type="EMBL" id="JAENGY010000757">
    <property type="protein sequence ID" value="KAG6957079.1"/>
    <property type="molecule type" value="Genomic_DNA"/>
</dbReference>
<keyword evidence="3" id="KW-1185">Reference proteome</keyword>
<feature type="non-terminal residue" evidence="2">
    <location>
        <position position="1"/>
    </location>
</feature>
<evidence type="ECO:0000256" key="1">
    <source>
        <dbReference type="SAM" id="MobiDB-lite"/>
    </source>
</evidence>
<feature type="compositionally biased region" description="Basic residues" evidence="1">
    <location>
        <begin position="120"/>
        <end position="129"/>
    </location>
</feature>
<evidence type="ECO:0000313" key="3">
    <source>
        <dbReference type="Proteomes" id="UP000709295"/>
    </source>
</evidence>
<gene>
    <name evidence="2" type="ORF">JG688_00011135</name>
</gene>
<dbReference type="Proteomes" id="UP000709295">
    <property type="component" value="Unassembled WGS sequence"/>
</dbReference>
<comment type="caution">
    <text evidence="2">The sequence shown here is derived from an EMBL/GenBank/DDBJ whole genome shotgun (WGS) entry which is preliminary data.</text>
</comment>
<feature type="region of interest" description="Disordered" evidence="1">
    <location>
        <begin position="56"/>
        <end position="150"/>
    </location>
</feature>
<evidence type="ECO:0000313" key="2">
    <source>
        <dbReference type="EMBL" id="KAG6957079.1"/>
    </source>
</evidence>
<organism evidence="2 3">
    <name type="scientific">Phytophthora aleatoria</name>
    <dbReference type="NCBI Taxonomy" id="2496075"/>
    <lineage>
        <taxon>Eukaryota</taxon>
        <taxon>Sar</taxon>
        <taxon>Stramenopiles</taxon>
        <taxon>Oomycota</taxon>
        <taxon>Peronosporomycetes</taxon>
        <taxon>Peronosporales</taxon>
        <taxon>Peronosporaceae</taxon>
        <taxon>Phytophthora</taxon>
    </lineage>
</organism>
<feature type="non-terminal residue" evidence="2">
    <location>
        <position position="150"/>
    </location>
</feature>
<feature type="compositionally biased region" description="Acidic residues" evidence="1">
    <location>
        <begin position="95"/>
        <end position="104"/>
    </location>
</feature>
<dbReference type="AlphaFoldDB" id="A0A8J5IKN8"/>